<dbReference type="AlphaFoldDB" id="A0A397TS36"/>
<dbReference type="EMBL" id="QKWP01003424">
    <property type="protein sequence ID" value="RIB00965.1"/>
    <property type="molecule type" value="Genomic_DNA"/>
</dbReference>
<protein>
    <submittedName>
        <fullName evidence="1">Uncharacterized protein</fullName>
    </submittedName>
</protein>
<sequence length="62" mass="7805">MKNNNFFNGSCMDYLWCQLTRLCICFWWCQLLSNYYFSIYCKVCFLWYKSLSNYYFSIYFLT</sequence>
<keyword evidence="2" id="KW-1185">Reference proteome</keyword>
<reference evidence="1 2" key="1">
    <citation type="submission" date="2018-06" db="EMBL/GenBank/DDBJ databases">
        <title>Comparative genomics reveals the genomic features of Rhizophagus irregularis, R. cerebriforme, R. diaphanum and Gigaspora rosea, and their symbiotic lifestyle signature.</title>
        <authorList>
            <person name="Morin E."/>
            <person name="San Clemente H."/>
            <person name="Chen E.C.H."/>
            <person name="De La Providencia I."/>
            <person name="Hainaut M."/>
            <person name="Kuo A."/>
            <person name="Kohler A."/>
            <person name="Murat C."/>
            <person name="Tang N."/>
            <person name="Roy S."/>
            <person name="Loubradou J."/>
            <person name="Henrissat B."/>
            <person name="Grigoriev I.V."/>
            <person name="Corradi N."/>
            <person name="Roux C."/>
            <person name="Martin F.M."/>
        </authorList>
    </citation>
    <scope>NUCLEOTIDE SEQUENCE [LARGE SCALE GENOMIC DNA]</scope>
    <source>
        <strain evidence="1 2">DAOM 194757</strain>
    </source>
</reference>
<dbReference type="OrthoDB" id="2319350at2759"/>
<comment type="caution">
    <text evidence="1">The sequence shown here is derived from an EMBL/GenBank/DDBJ whole genome shotgun (WGS) entry which is preliminary data.</text>
</comment>
<gene>
    <name evidence="1" type="ORF">C2G38_2128707</name>
</gene>
<proteinExistence type="predicted"/>
<organism evidence="1 2">
    <name type="scientific">Gigaspora rosea</name>
    <dbReference type="NCBI Taxonomy" id="44941"/>
    <lineage>
        <taxon>Eukaryota</taxon>
        <taxon>Fungi</taxon>
        <taxon>Fungi incertae sedis</taxon>
        <taxon>Mucoromycota</taxon>
        <taxon>Glomeromycotina</taxon>
        <taxon>Glomeromycetes</taxon>
        <taxon>Diversisporales</taxon>
        <taxon>Gigasporaceae</taxon>
        <taxon>Gigaspora</taxon>
    </lineage>
</organism>
<evidence type="ECO:0000313" key="2">
    <source>
        <dbReference type="Proteomes" id="UP000266673"/>
    </source>
</evidence>
<name>A0A397TS36_9GLOM</name>
<accession>A0A397TS36</accession>
<dbReference type="Proteomes" id="UP000266673">
    <property type="component" value="Unassembled WGS sequence"/>
</dbReference>
<evidence type="ECO:0000313" key="1">
    <source>
        <dbReference type="EMBL" id="RIB00965.1"/>
    </source>
</evidence>